<evidence type="ECO:0000313" key="10">
    <source>
        <dbReference type="Proteomes" id="UP001190700"/>
    </source>
</evidence>
<dbReference type="PROSITE" id="PS00485">
    <property type="entry name" value="A_DEAMINASE"/>
    <property type="match status" value="1"/>
</dbReference>
<organism evidence="9 10">
    <name type="scientific">Cymbomonas tetramitiformis</name>
    <dbReference type="NCBI Taxonomy" id="36881"/>
    <lineage>
        <taxon>Eukaryota</taxon>
        <taxon>Viridiplantae</taxon>
        <taxon>Chlorophyta</taxon>
        <taxon>Pyramimonadophyceae</taxon>
        <taxon>Pyramimonadales</taxon>
        <taxon>Pyramimonadaceae</taxon>
        <taxon>Cymbomonas</taxon>
    </lineage>
</organism>
<keyword evidence="6" id="KW-0378">Hydrolase</keyword>
<accession>A0AAE0BXR5</accession>
<dbReference type="InterPro" id="IPR032466">
    <property type="entry name" value="Metal_Hydrolase"/>
</dbReference>
<dbReference type="EC" id="3.5.4.4" evidence="3"/>
<dbReference type="Gene3D" id="3.20.20.140">
    <property type="entry name" value="Metal-dependent hydrolases"/>
    <property type="match status" value="1"/>
</dbReference>
<sequence length="363" mass="40917">MPKVELHVHLDGSFDEERLFHWAKLRSDILPASVKCFWDGTEIRVKEAVDRASRSDFHKLVTSKGSRSLFEVFKAFEVYKPIVNGDEEVLEDLAFHFCKRQKNSNVIYTEVRYSPHLLVDKEKADMSAEDIVLAVTRGLRRGEDAFGIVVRQILCCICHCPTFAEEVVELAHKLRDKGIVGVDIAAGEAHFKPEEPNLRQPHVLAMQRANELGLNITVHAGEEGPASNVMDAVKTYHAKRIGHGYHLLDDPEMYRSIIEARIHFEGCPTSSYETGGFAGEDWRKHPLKQFQTDGANLSINTDDPSVFATCIEEEMLICINKMGLTLRDMATCNVNAARAAFAPEDEKELLVSKILAYCFARKK</sequence>
<dbReference type="GO" id="GO:0006154">
    <property type="term" value="P:adenosine catabolic process"/>
    <property type="evidence" value="ECO:0007669"/>
    <property type="project" value="TreeGrafter"/>
</dbReference>
<dbReference type="GO" id="GO:0009168">
    <property type="term" value="P:purine ribonucleoside monophosphate biosynthetic process"/>
    <property type="evidence" value="ECO:0007669"/>
    <property type="project" value="InterPro"/>
</dbReference>
<keyword evidence="7" id="KW-0862">Zinc</keyword>
<dbReference type="AlphaFoldDB" id="A0AAE0BXR5"/>
<name>A0AAE0BXR5_9CHLO</name>
<dbReference type="SUPFAM" id="SSF51556">
    <property type="entry name" value="Metallo-dependent hydrolases"/>
    <property type="match status" value="1"/>
</dbReference>
<comment type="caution">
    <text evidence="9">The sequence shown here is derived from an EMBL/GenBank/DDBJ whole genome shotgun (WGS) entry which is preliminary data.</text>
</comment>
<keyword evidence="10" id="KW-1185">Reference proteome</keyword>
<evidence type="ECO:0000256" key="5">
    <source>
        <dbReference type="ARBA" id="ARBA00022723"/>
    </source>
</evidence>
<evidence type="ECO:0000259" key="8">
    <source>
        <dbReference type="Pfam" id="PF00962"/>
    </source>
</evidence>
<evidence type="ECO:0000313" key="9">
    <source>
        <dbReference type="EMBL" id="KAK3243825.1"/>
    </source>
</evidence>
<evidence type="ECO:0000256" key="7">
    <source>
        <dbReference type="ARBA" id="ARBA00022833"/>
    </source>
</evidence>
<dbReference type="GO" id="GO:0046103">
    <property type="term" value="P:inosine biosynthetic process"/>
    <property type="evidence" value="ECO:0007669"/>
    <property type="project" value="TreeGrafter"/>
</dbReference>
<reference evidence="9 10" key="1">
    <citation type="journal article" date="2015" name="Genome Biol. Evol.">
        <title>Comparative Genomics of a Bacterivorous Green Alga Reveals Evolutionary Causalities and Consequences of Phago-Mixotrophic Mode of Nutrition.</title>
        <authorList>
            <person name="Burns J.A."/>
            <person name="Paasch A."/>
            <person name="Narechania A."/>
            <person name="Kim E."/>
        </authorList>
    </citation>
    <scope>NUCLEOTIDE SEQUENCE [LARGE SCALE GENOMIC DNA]</scope>
    <source>
        <strain evidence="9 10">PLY_AMNH</strain>
    </source>
</reference>
<dbReference type="InterPro" id="IPR001365">
    <property type="entry name" value="A_deaminase_dom"/>
</dbReference>
<dbReference type="NCBIfam" id="TIGR01430">
    <property type="entry name" value="aden_deam"/>
    <property type="match status" value="1"/>
</dbReference>
<gene>
    <name evidence="9" type="ORF">CYMTET_46540</name>
</gene>
<evidence type="ECO:0000256" key="3">
    <source>
        <dbReference type="ARBA" id="ARBA00012784"/>
    </source>
</evidence>
<dbReference type="PANTHER" id="PTHR11409">
    <property type="entry name" value="ADENOSINE DEAMINASE"/>
    <property type="match status" value="1"/>
</dbReference>
<proteinExistence type="inferred from homology"/>
<dbReference type="GO" id="GO:0009897">
    <property type="term" value="C:external side of plasma membrane"/>
    <property type="evidence" value="ECO:0007669"/>
    <property type="project" value="TreeGrafter"/>
</dbReference>
<dbReference type="EMBL" id="LGRX02032627">
    <property type="protein sequence ID" value="KAK3243825.1"/>
    <property type="molecule type" value="Genomic_DNA"/>
</dbReference>
<dbReference type="InterPro" id="IPR006650">
    <property type="entry name" value="A/AMP_deam_AS"/>
</dbReference>
<dbReference type="InterPro" id="IPR006330">
    <property type="entry name" value="Ado/ade_deaminase"/>
</dbReference>
<evidence type="ECO:0000256" key="1">
    <source>
        <dbReference type="ARBA" id="ARBA00001947"/>
    </source>
</evidence>
<evidence type="ECO:0000256" key="4">
    <source>
        <dbReference type="ARBA" id="ARBA00018099"/>
    </source>
</evidence>
<comment type="similarity">
    <text evidence="2">Belongs to the metallo-dependent hydrolases superfamily. Adenosine and AMP deaminases family.</text>
</comment>
<keyword evidence="5" id="KW-0479">Metal-binding</keyword>
<feature type="domain" description="Adenosine deaminase" evidence="8">
    <location>
        <begin position="2"/>
        <end position="355"/>
    </location>
</feature>
<dbReference type="PANTHER" id="PTHR11409:SF43">
    <property type="entry name" value="ADENOSINE DEAMINASE"/>
    <property type="match status" value="1"/>
</dbReference>
<protein>
    <recommendedName>
        <fullName evidence="4">Adenosine deaminase</fullName>
        <ecNumber evidence="3">3.5.4.4</ecNumber>
    </recommendedName>
</protein>
<dbReference type="GO" id="GO:0005829">
    <property type="term" value="C:cytosol"/>
    <property type="evidence" value="ECO:0007669"/>
    <property type="project" value="TreeGrafter"/>
</dbReference>
<dbReference type="Proteomes" id="UP001190700">
    <property type="component" value="Unassembled WGS sequence"/>
</dbReference>
<dbReference type="GO" id="GO:0004000">
    <property type="term" value="F:adenosine deaminase activity"/>
    <property type="evidence" value="ECO:0007669"/>
    <property type="project" value="UniProtKB-ARBA"/>
</dbReference>
<evidence type="ECO:0000256" key="2">
    <source>
        <dbReference type="ARBA" id="ARBA00006676"/>
    </source>
</evidence>
<dbReference type="GO" id="GO:0043103">
    <property type="term" value="P:hypoxanthine salvage"/>
    <property type="evidence" value="ECO:0007669"/>
    <property type="project" value="TreeGrafter"/>
</dbReference>
<evidence type="ECO:0000256" key="6">
    <source>
        <dbReference type="ARBA" id="ARBA00022801"/>
    </source>
</evidence>
<dbReference type="GO" id="GO:0060169">
    <property type="term" value="P:negative regulation of adenosine receptor signaling pathway"/>
    <property type="evidence" value="ECO:0007669"/>
    <property type="project" value="TreeGrafter"/>
</dbReference>
<comment type="cofactor">
    <cofactor evidence="1">
        <name>Zn(2+)</name>
        <dbReference type="ChEBI" id="CHEBI:29105"/>
    </cofactor>
</comment>
<dbReference type="Pfam" id="PF00962">
    <property type="entry name" value="A_deaminase"/>
    <property type="match status" value="1"/>
</dbReference>
<dbReference type="GO" id="GO:0046872">
    <property type="term" value="F:metal ion binding"/>
    <property type="evidence" value="ECO:0007669"/>
    <property type="project" value="UniProtKB-KW"/>
</dbReference>